<dbReference type="EMBL" id="JAGSCS010000002">
    <property type="protein sequence ID" value="MBR0575201.1"/>
    <property type="molecule type" value="Genomic_DNA"/>
</dbReference>
<keyword evidence="1" id="KW-0812">Transmembrane</keyword>
<protein>
    <submittedName>
        <fullName evidence="2">Uncharacterized protein</fullName>
    </submittedName>
</protein>
<name>A0A941HP75_9CLOT</name>
<feature type="transmembrane region" description="Helical" evidence="1">
    <location>
        <begin position="84"/>
        <end position="105"/>
    </location>
</feature>
<keyword evidence="1" id="KW-0472">Membrane</keyword>
<feature type="transmembrane region" description="Helical" evidence="1">
    <location>
        <begin position="32"/>
        <end position="52"/>
    </location>
</feature>
<dbReference type="AlphaFoldDB" id="A0A941HP75"/>
<accession>A0A941HP75</accession>
<reference evidence="2" key="1">
    <citation type="submission" date="2021-04" db="EMBL/GenBank/DDBJ databases">
        <title>Proteiniclasticum sedimins sp. nov., an obligate anaerobic bacterium isolated from anaerobic sludge.</title>
        <authorList>
            <person name="Liu J."/>
        </authorList>
    </citation>
    <scope>NUCLEOTIDE SEQUENCE</scope>
    <source>
        <strain evidence="2">BAD-10</strain>
    </source>
</reference>
<dbReference type="Proteomes" id="UP000675379">
    <property type="component" value="Unassembled WGS sequence"/>
</dbReference>
<evidence type="ECO:0000313" key="2">
    <source>
        <dbReference type="EMBL" id="MBR0575201.1"/>
    </source>
</evidence>
<gene>
    <name evidence="2" type="ORF">KCG48_02490</name>
</gene>
<dbReference type="RefSeq" id="WP_211799714.1">
    <property type="nucleotide sequence ID" value="NZ_JAGSCS010000002.1"/>
</dbReference>
<proteinExistence type="predicted"/>
<evidence type="ECO:0000256" key="1">
    <source>
        <dbReference type="SAM" id="Phobius"/>
    </source>
</evidence>
<organism evidence="2 3">
    <name type="scientific">Proteiniclasticum sediminis</name>
    <dbReference type="NCBI Taxonomy" id="2804028"/>
    <lineage>
        <taxon>Bacteria</taxon>
        <taxon>Bacillati</taxon>
        <taxon>Bacillota</taxon>
        <taxon>Clostridia</taxon>
        <taxon>Eubacteriales</taxon>
        <taxon>Clostridiaceae</taxon>
        <taxon>Proteiniclasticum</taxon>
    </lineage>
</organism>
<comment type="caution">
    <text evidence="2">The sequence shown here is derived from an EMBL/GenBank/DDBJ whole genome shotgun (WGS) entry which is preliminary data.</text>
</comment>
<keyword evidence="3" id="KW-1185">Reference proteome</keyword>
<feature type="transmembrane region" description="Helical" evidence="1">
    <location>
        <begin position="7"/>
        <end position="26"/>
    </location>
</feature>
<feature type="transmembrane region" description="Helical" evidence="1">
    <location>
        <begin position="171"/>
        <end position="192"/>
    </location>
</feature>
<sequence>MIKRQQNFIFWYVGLALGLGLLDLLFPDQSFLWGIRFFLILSLGIWATFFALQGRMPFIGAAAYLLAALGDGFLYLPLALQRPGFPLGGELSFLLSYLLLTWTLIQVKSLRKSFPRSVSILLPCAALLLLGFSPSPGLPLAFCTLGALLVLNISAYTLWKEETPRRPFLQSAFSATFAMLLCDLLVGLGLYVPVPQGVYETGLLLTWIVYLFGWSAFLPHLQKTLNGFSP</sequence>
<feature type="transmembrane region" description="Helical" evidence="1">
    <location>
        <begin position="139"/>
        <end position="159"/>
    </location>
</feature>
<evidence type="ECO:0000313" key="3">
    <source>
        <dbReference type="Proteomes" id="UP000675379"/>
    </source>
</evidence>
<feature type="transmembrane region" description="Helical" evidence="1">
    <location>
        <begin position="204"/>
        <end position="221"/>
    </location>
</feature>
<keyword evidence="1" id="KW-1133">Transmembrane helix</keyword>
<feature type="transmembrane region" description="Helical" evidence="1">
    <location>
        <begin position="117"/>
        <end position="133"/>
    </location>
</feature>
<feature type="transmembrane region" description="Helical" evidence="1">
    <location>
        <begin position="59"/>
        <end position="78"/>
    </location>
</feature>